<dbReference type="InterPro" id="IPR010371">
    <property type="entry name" value="YBR137W-like"/>
</dbReference>
<gene>
    <name evidence="1" type="ORF">NFC81_02105</name>
</gene>
<dbReference type="PANTHER" id="PTHR28255:SF1">
    <property type="entry name" value="UPF0303 PROTEIN YBR137W"/>
    <property type="match status" value="1"/>
</dbReference>
<dbReference type="SUPFAM" id="SSF143744">
    <property type="entry name" value="GlcG-like"/>
    <property type="match status" value="1"/>
</dbReference>
<dbReference type="EMBL" id="CP101717">
    <property type="protein sequence ID" value="WLD58600.1"/>
    <property type="molecule type" value="Genomic_DNA"/>
</dbReference>
<reference evidence="1" key="1">
    <citation type="submission" date="2022-07" db="EMBL/GenBank/DDBJ databases">
        <title>Complete genome sequence of Salinispirillum sp. LH10-3-1 capable of multiple carbohydrate inversion isolated from a soda lake.</title>
        <authorList>
            <person name="Liu J."/>
            <person name="Zhai Y."/>
            <person name="Zhang H."/>
            <person name="Yang H."/>
            <person name="Qu J."/>
            <person name="Li J."/>
        </authorList>
    </citation>
    <scope>NUCLEOTIDE SEQUENCE</scope>
    <source>
        <strain evidence="1">LH 10-3-1</strain>
    </source>
</reference>
<dbReference type="PANTHER" id="PTHR28255">
    <property type="match status" value="1"/>
</dbReference>
<organism evidence="1">
    <name type="scientific">Salinispirillum sp. LH 10-3-1</name>
    <dbReference type="NCBI Taxonomy" id="2952525"/>
    <lineage>
        <taxon>Bacteria</taxon>
        <taxon>Pseudomonadati</taxon>
        <taxon>Pseudomonadota</taxon>
        <taxon>Gammaproteobacteria</taxon>
        <taxon>Oceanospirillales</taxon>
        <taxon>Saccharospirillaceae</taxon>
        <taxon>Salinispirillum</taxon>
    </lineage>
</organism>
<sequence>MNPDIVSLDTLLKQESDLQFTQFDHTTGWALGELLHQRALQKQVALVIEVFAFQQVIYRVATAGAQPEQHHWVERKRASVLRFGHSTYFLGQSHAARGKVFEEKDYIDARVYAGHGGGFPLRLRNMGVIGAVTVSGLPQEEDHQWVVDALTTLLG</sequence>
<dbReference type="Pfam" id="PF03928">
    <property type="entry name" value="HbpS-like"/>
    <property type="match status" value="1"/>
</dbReference>
<dbReference type="InterPro" id="IPR005624">
    <property type="entry name" value="PduO/GlcC-like"/>
</dbReference>
<accession>A0AB38YHA1</accession>
<dbReference type="AlphaFoldDB" id="A0AB38YHA1"/>
<dbReference type="RefSeq" id="WP_304995886.1">
    <property type="nucleotide sequence ID" value="NZ_CP101717.1"/>
</dbReference>
<dbReference type="InterPro" id="IPR038084">
    <property type="entry name" value="PduO/GlcC-like_sf"/>
</dbReference>
<dbReference type="PIRSF" id="PIRSF008757">
    <property type="entry name" value="UCP008757"/>
    <property type="match status" value="1"/>
</dbReference>
<dbReference type="NCBIfam" id="NF002696">
    <property type="entry name" value="PRK02487.1-5"/>
    <property type="match status" value="1"/>
</dbReference>
<dbReference type="Gene3D" id="3.30.450.150">
    <property type="entry name" value="Haem-degrading domain"/>
    <property type="match status" value="1"/>
</dbReference>
<name>A0AB38YHA1_9GAMM</name>
<evidence type="ECO:0000313" key="1">
    <source>
        <dbReference type="EMBL" id="WLD58600.1"/>
    </source>
</evidence>
<protein>
    <submittedName>
        <fullName evidence="1">Heme-degrading domain-containing protein</fullName>
    </submittedName>
</protein>
<proteinExistence type="predicted"/>